<comment type="caution">
    <text evidence="1">The sequence shown here is derived from an EMBL/GenBank/DDBJ whole genome shotgun (WGS) entry which is preliminary data.</text>
</comment>
<evidence type="ECO:0000313" key="2">
    <source>
        <dbReference type="Proteomes" id="UP000814140"/>
    </source>
</evidence>
<dbReference type="EMBL" id="MU277210">
    <property type="protein sequence ID" value="KAI0061946.1"/>
    <property type="molecule type" value="Genomic_DNA"/>
</dbReference>
<reference evidence="1" key="2">
    <citation type="journal article" date="2022" name="New Phytol.">
        <title>Evolutionary transition to the ectomycorrhizal habit in the genomes of a hyperdiverse lineage of mushroom-forming fungi.</title>
        <authorList>
            <person name="Looney B."/>
            <person name="Miyauchi S."/>
            <person name="Morin E."/>
            <person name="Drula E."/>
            <person name="Courty P.E."/>
            <person name="Kohler A."/>
            <person name="Kuo A."/>
            <person name="LaButti K."/>
            <person name="Pangilinan J."/>
            <person name="Lipzen A."/>
            <person name="Riley R."/>
            <person name="Andreopoulos W."/>
            <person name="He G."/>
            <person name="Johnson J."/>
            <person name="Nolan M."/>
            <person name="Tritt A."/>
            <person name="Barry K.W."/>
            <person name="Grigoriev I.V."/>
            <person name="Nagy L.G."/>
            <person name="Hibbett D."/>
            <person name="Henrissat B."/>
            <person name="Matheny P.B."/>
            <person name="Labbe J."/>
            <person name="Martin F.M."/>
        </authorList>
    </citation>
    <scope>NUCLEOTIDE SEQUENCE</scope>
    <source>
        <strain evidence="1">HHB10654</strain>
    </source>
</reference>
<proteinExistence type="predicted"/>
<gene>
    <name evidence="1" type="ORF">BV25DRAFT_1805042</name>
</gene>
<keyword evidence="1" id="KW-0808">Transferase</keyword>
<protein>
    <submittedName>
        <fullName evidence="1">PLP-dependent transferase</fullName>
    </submittedName>
</protein>
<accession>A0ACB8T1C8</accession>
<reference evidence="1" key="1">
    <citation type="submission" date="2021-03" db="EMBL/GenBank/DDBJ databases">
        <authorList>
            <consortium name="DOE Joint Genome Institute"/>
            <person name="Ahrendt S."/>
            <person name="Looney B.P."/>
            <person name="Miyauchi S."/>
            <person name="Morin E."/>
            <person name="Drula E."/>
            <person name="Courty P.E."/>
            <person name="Chicoki N."/>
            <person name="Fauchery L."/>
            <person name="Kohler A."/>
            <person name="Kuo A."/>
            <person name="Labutti K."/>
            <person name="Pangilinan J."/>
            <person name="Lipzen A."/>
            <person name="Riley R."/>
            <person name="Andreopoulos W."/>
            <person name="He G."/>
            <person name="Johnson J."/>
            <person name="Barry K.W."/>
            <person name="Grigoriev I.V."/>
            <person name="Nagy L."/>
            <person name="Hibbett D."/>
            <person name="Henrissat B."/>
            <person name="Matheny P.B."/>
            <person name="Labbe J."/>
            <person name="Martin F."/>
        </authorList>
    </citation>
    <scope>NUCLEOTIDE SEQUENCE</scope>
    <source>
        <strain evidence="1">HHB10654</strain>
    </source>
</reference>
<organism evidence="1 2">
    <name type="scientific">Artomyces pyxidatus</name>
    <dbReference type="NCBI Taxonomy" id="48021"/>
    <lineage>
        <taxon>Eukaryota</taxon>
        <taxon>Fungi</taxon>
        <taxon>Dikarya</taxon>
        <taxon>Basidiomycota</taxon>
        <taxon>Agaricomycotina</taxon>
        <taxon>Agaricomycetes</taxon>
        <taxon>Russulales</taxon>
        <taxon>Auriscalpiaceae</taxon>
        <taxon>Artomyces</taxon>
    </lineage>
</organism>
<keyword evidence="2" id="KW-1185">Reference proteome</keyword>
<dbReference type="Proteomes" id="UP000814140">
    <property type="component" value="Unassembled WGS sequence"/>
</dbReference>
<sequence length="599" mass="62824">MGSSHSQPSRPQPLKHHKSAPFLARKFNDDERTSLSSAPSFDNSEKVHHRAPAYTKPINVALAQHIAYQQPPPPPLPRTPQPSAGLQLYLPSPTAGLLPSGAPVSPADAAYAHFLQDYPEYAATWPLDALRLTEYTRLASDHAYLDYMGGALYPASLISVHAAFLTGAVLGNTHSESDSSKLSSALADAARAAVLAFFNAPPGSSVVFTANASSALKLVGEAFPFTQGSTYLLPEDAHNSVHGIREFARAKGGHAVYLPAGPTGGVRVRETIRLLDRHRPGPDGPAALFAYTGLSNLTNTKAPLSVLAHARARGYTTLLDAAALAPTTPLDLTATPADAVAISFYKMFGYPTGIGALILAPGVGEKLIGGRPWFAGGNVEVVQVPGTLITRKEGVEGFEDGTINYTLLPGVTTGLRLLGAYLPFLPARIAALTSACVGELQSARWPNGAPAVRVLSRIPNTGRARRHRATEDDADDEGSGSGGVISCIFLDSTGASVPLSRIATHAAAYHIALRTGCMCNPGGAAALLGLRSLMAQLAPGDTLADMERKFDAGGGTELGVVRLSFGLASAWSDVWKVGVWVRNGVADGWAVRDEVGRAF</sequence>
<evidence type="ECO:0000313" key="1">
    <source>
        <dbReference type="EMBL" id="KAI0061946.1"/>
    </source>
</evidence>
<name>A0ACB8T1C8_9AGAM</name>